<reference evidence="11 12" key="1">
    <citation type="journal article" date="2016" name="Nat. Commun.">
        <title>Ectomycorrhizal ecology is imprinted in the genome of the dominant symbiotic fungus Cenococcum geophilum.</title>
        <authorList>
            <consortium name="DOE Joint Genome Institute"/>
            <person name="Peter M."/>
            <person name="Kohler A."/>
            <person name="Ohm R.A."/>
            <person name="Kuo A."/>
            <person name="Krutzmann J."/>
            <person name="Morin E."/>
            <person name="Arend M."/>
            <person name="Barry K.W."/>
            <person name="Binder M."/>
            <person name="Choi C."/>
            <person name="Clum A."/>
            <person name="Copeland A."/>
            <person name="Grisel N."/>
            <person name="Haridas S."/>
            <person name="Kipfer T."/>
            <person name="LaButti K."/>
            <person name="Lindquist E."/>
            <person name="Lipzen A."/>
            <person name="Maire R."/>
            <person name="Meier B."/>
            <person name="Mihaltcheva S."/>
            <person name="Molinier V."/>
            <person name="Murat C."/>
            <person name="Poggeler S."/>
            <person name="Quandt C.A."/>
            <person name="Sperisen C."/>
            <person name="Tritt A."/>
            <person name="Tisserant E."/>
            <person name="Crous P.W."/>
            <person name="Henrissat B."/>
            <person name="Nehls U."/>
            <person name="Egli S."/>
            <person name="Spatafora J.W."/>
            <person name="Grigoriev I.V."/>
            <person name="Martin F.M."/>
        </authorList>
    </citation>
    <scope>NUCLEOTIDE SEQUENCE [LARGE SCALE GENOMIC DNA]</scope>
    <source>
        <strain evidence="11 12">CBS 459.81</strain>
    </source>
</reference>
<dbReference type="InterPro" id="IPR045256">
    <property type="entry name" value="RanBP1_RanBD"/>
</dbReference>
<dbReference type="PANTHER" id="PTHR23138:SF87">
    <property type="entry name" value="E3 SUMO-PROTEIN LIGASE RANBP2"/>
    <property type="match status" value="1"/>
</dbReference>
<sequence>MDPLSIAAGSAGLAGFCFKISAFLYNFVDDTRNVDRNVSDLISEIRSLSQVLHTINKSLEDNTLVALSRNNEHLWVNVDSSLQDCKNTLEILYQMLKDLEDGGASGLGVLRKPVKQVRLNMKTKDILFFKQQVHSHYSAMQLALQTINVCIALQNNSSQQEIARQLTGLKDQIGRAMDAVALQQQESASDLSGSAVQDRRKISSNLYRLAQQAESLRSSASTVVEGSRSTVWGGSVLGEPLSQEQYQSITDWIPAAMGEDVEDKSMTSGPTSSGHTADDESNSGSDIERDLLNEFDRLATANVAKQDYPKARKYMRKAISKVESLYGSAGTTSSPLKAKLALLFCASQKWDDAETILQPMSDSKRNIEPLAMHCLHTLAIAHFDAGHLDVADRTCRRALQWKKKVLGKSHPSYFQTVDLLADICEAKEEQEESEAWRHLIPSDFTSMNNKDWFRYMVANTAELGWSIPETSNSTNAIAADDAQTSNATQTQARLYTTAIKENTTLGKSLSASAISQSETNSAIREPSNDQPDITPNNGTPPKDIIDSTCDGEVETIMFKMRSVLFLFDRHTTEWIHRGSGDVRLLKHNENKKTRLVMRSDKTLQVIANHYVLPDMRLSLNCGSDRSWVWNSPADISDGEPKSLTLAIRFLDSTKANLFKEAFNKAQEDNELVMKREDN</sequence>
<evidence type="ECO:0000313" key="11">
    <source>
        <dbReference type="EMBL" id="OCK76734.1"/>
    </source>
</evidence>
<organism evidence="11 12">
    <name type="scientific">Lepidopterella palustris CBS 459.81</name>
    <dbReference type="NCBI Taxonomy" id="1314670"/>
    <lineage>
        <taxon>Eukaryota</taxon>
        <taxon>Fungi</taxon>
        <taxon>Dikarya</taxon>
        <taxon>Ascomycota</taxon>
        <taxon>Pezizomycotina</taxon>
        <taxon>Dothideomycetes</taxon>
        <taxon>Pleosporomycetidae</taxon>
        <taxon>Mytilinidiales</taxon>
        <taxon>Argynnaceae</taxon>
        <taxon>Lepidopterella</taxon>
    </lineage>
</organism>
<keyword evidence="3" id="KW-0007">Acetylation</keyword>
<dbReference type="InterPro" id="IPR011990">
    <property type="entry name" value="TPR-like_helical_dom_sf"/>
</dbReference>
<proteinExistence type="inferred from homology"/>
<feature type="region of interest" description="Disordered" evidence="9">
    <location>
        <begin position="510"/>
        <end position="545"/>
    </location>
</feature>
<comment type="similarity">
    <text evidence="5">Belongs to the RANBP1 family.</text>
</comment>
<keyword evidence="1" id="KW-0343">GTPase activation</keyword>
<dbReference type="FunFam" id="2.30.29.30:FF:000824">
    <property type="entry name" value="Ran-specific GTPase-activating protein"/>
    <property type="match status" value="1"/>
</dbReference>
<dbReference type="Pfam" id="PF00638">
    <property type="entry name" value="Ran_BP1"/>
    <property type="match status" value="1"/>
</dbReference>
<evidence type="ECO:0000259" key="10">
    <source>
        <dbReference type="PROSITE" id="PS50196"/>
    </source>
</evidence>
<dbReference type="Gene3D" id="2.30.29.30">
    <property type="entry name" value="Pleckstrin-homology domain (PH domain)/Phosphotyrosine-binding domain (PTB)"/>
    <property type="match status" value="1"/>
</dbReference>
<evidence type="ECO:0000256" key="4">
    <source>
        <dbReference type="ARBA" id="ARBA00056716"/>
    </source>
</evidence>
<feature type="domain" description="RanBD1" evidence="10">
    <location>
        <begin position="532"/>
        <end position="671"/>
    </location>
</feature>
<dbReference type="EMBL" id="KV745184">
    <property type="protein sequence ID" value="OCK76734.1"/>
    <property type="molecule type" value="Genomic_DNA"/>
</dbReference>
<feature type="region of interest" description="Disordered" evidence="9">
    <location>
        <begin position="261"/>
        <end position="286"/>
    </location>
</feature>
<evidence type="ECO:0000256" key="2">
    <source>
        <dbReference type="ARBA" id="ARBA00022553"/>
    </source>
</evidence>
<name>A0A8E2E3X9_9PEZI</name>
<dbReference type="InterPro" id="IPR045255">
    <property type="entry name" value="RanBP1-like"/>
</dbReference>
<evidence type="ECO:0000256" key="9">
    <source>
        <dbReference type="SAM" id="MobiDB-lite"/>
    </source>
</evidence>
<dbReference type="InterPro" id="IPR000156">
    <property type="entry name" value="Ran_bind_dom"/>
</dbReference>
<gene>
    <name evidence="11" type="ORF">K432DRAFT_445813</name>
</gene>
<protein>
    <recommendedName>
        <fullName evidence="7">Ran-specific GTPase-activating protein</fullName>
    </recommendedName>
    <alternativeName>
        <fullName evidence="8">Ran-binding protein 1</fullName>
    </alternativeName>
</protein>
<dbReference type="SUPFAM" id="SSF50729">
    <property type="entry name" value="PH domain-like"/>
    <property type="match status" value="1"/>
</dbReference>
<evidence type="ECO:0000256" key="7">
    <source>
        <dbReference type="ARBA" id="ARBA00067380"/>
    </source>
</evidence>
<evidence type="ECO:0000256" key="6">
    <source>
        <dbReference type="ARBA" id="ARBA00066150"/>
    </source>
</evidence>
<keyword evidence="2" id="KW-0597">Phosphoprotein</keyword>
<dbReference type="OrthoDB" id="3934792at2759"/>
<accession>A0A8E2E3X9</accession>
<feature type="compositionally biased region" description="Polar residues" evidence="9">
    <location>
        <begin position="266"/>
        <end position="275"/>
    </location>
</feature>
<dbReference type="GO" id="GO:0005096">
    <property type="term" value="F:GTPase activator activity"/>
    <property type="evidence" value="ECO:0007669"/>
    <property type="project" value="UniProtKB-KW"/>
</dbReference>
<dbReference type="Proteomes" id="UP000250266">
    <property type="component" value="Unassembled WGS sequence"/>
</dbReference>
<evidence type="ECO:0000256" key="5">
    <source>
        <dbReference type="ARBA" id="ARBA00061276"/>
    </source>
</evidence>
<dbReference type="InterPro" id="IPR031348">
    <property type="entry name" value="PigL_N"/>
</dbReference>
<dbReference type="Pfam" id="PF13374">
    <property type="entry name" value="TPR_10"/>
    <property type="match status" value="1"/>
</dbReference>
<dbReference type="GO" id="GO:0005737">
    <property type="term" value="C:cytoplasm"/>
    <property type="evidence" value="ECO:0007669"/>
    <property type="project" value="TreeGrafter"/>
</dbReference>
<comment type="function">
    <text evidence="4">Plays a role in RAN-dependent nucleocytoplasmic transport. Alleviates the TNPO1-dependent inhibition of RAN GTPase activity and mediates the dissociation of RAN from proteins involved in transport into the nucleus. Induces a conformation change in the complex formed by XPO1 and RAN that triggers the release of the nuclear export signal of cargo proteins. Promotes the disassembly of the complex formed by RAN and importin beta. Promotes dissociation of RAN from a complex with KPNA2 and CSE1L. Required for normal mitotic spindle assembly and normal progress through mitosis via its effect on RAN. Does not increase the RAN GTPase activity by itself, but increases GTP hydrolysis mediated by RANGAP1. Inhibits RCC1-dependent exchange of RAN-bound GDP by GTP.</text>
</comment>
<feature type="compositionally biased region" description="Polar residues" evidence="9">
    <location>
        <begin position="510"/>
        <end position="539"/>
    </location>
</feature>
<dbReference type="InterPro" id="IPR011993">
    <property type="entry name" value="PH-like_dom_sf"/>
</dbReference>
<evidence type="ECO:0000256" key="1">
    <source>
        <dbReference type="ARBA" id="ARBA00022468"/>
    </source>
</evidence>
<evidence type="ECO:0000256" key="3">
    <source>
        <dbReference type="ARBA" id="ARBA00022990"/>
    </source>
</evidence>
<dbReference type="PROSITE" id="PS50196">
    <property type="entry name" value="RANBD1"/>
    <property type="match status" value="1"/>
</dbReference>
<dbReference type="GO" id="GO:0006913">
    <property type="term" value="P:nucleocytoplasmic transport"/>
    <property type="evidence" value="ECO:0007669"/>
    <property type="project" value="InterPro"/>
</dbReference>
<evidence type="ECO:0000313" key="12">
    <source>
        <dbReference type="Proteomes" id="UP000250266"/>
    </source>
</evidence>
<dbReference type="Pfam" id="PF17111">
    <property type="entry name" value="PigL_N"/>
    <property type="match status" value="1"/>
</dbReference>
<comment type="subunit">
    <text evidence="6">Interacts with RAN (via C-terminus of GTP-bound form) but not with GDP-bound RAN. Identified in a complex composed of RAN, RANGAP1 and RANBP1. Identified in a complex that contains TNPO1, RAN and RANBP1. Identified in a complex that contains CSE1L, KPNA2, RAN and RANBP1. Identified in a complex with nucleotide-free RAN and RCC1.</text>
</comment>
<dbReference type="PANTHER" id="PTHR23138">
    <property type="entry name" value="RAN BINDING PROTEIN"/>
    <property type="match status" value="1"/>
</dbReference>
<dbReference type="SUPFAM" id="SSF48452">
    <property type="entry name" value="TPR-like"/>
    <property type="match status" value="1"/>
</dbReference>
<evidence type="ECO:0000256" key="8">
    <source>
        <dbReference type="ARBA" id="ARBA00081162"/>
    </source>
</evidence>
<dbReference type="AlphaFoldDB" id="A0A8E2E3X9"/>
<dbReference type="Gene3D" id="1.25.40.10">
    <property type="entry name" value="Tetratricopeptide repeat domain"/>
    <property type="match status" value="1"/>
</dbReference>
<dbReference type="CDD" id="cd13179">
    <property type="entry name" value="RanBD_RanBP1"/>
    <property type="match status" value="1"/>
</dbReference>
<dbReference type="SMART" id="SM00160">
    <property type="entry name" value="RanBD"/>
    <property type="match status" value="1"/>
</dbReference>
<keyword evidence="12" id="KW-1185">Reference proteome</keyword>
<dbReference type="GO" id="GO:0005643">
    <property type="term" value="C:nuclear pore"/>
    <property type="evidence" value="ECO:0007669"/>
    <property type="project" value="TreeGrafter"/>
</dbReference>